<dbReference type="GO" id="GO:0140662">
    <property type="term" value="F:ATP-dependent protein folding chaperone"/>
    <property type="evidence" value="ECO:0007669"/>
    <property type="project" value="InterPro"/>
</dbReference>
<protein>
    <recommendedName>
        <fullName evidence="11">Heat shock 70 kDa protein 17</fullName>
    </recommendedName>
</protein>
<dbReference type="Gene3D" id="1.20.1270.10">
    <property type="match status" value="1"/>
</dbReference>
<dbReference type="SUPFAM" id="SSF100934">
    <property type="entry name" value="Heat shock protein 70kD (HSP70), C-terminal subdomain"/>
    <property type="match status" value="1"/>
</dbReference>
<feature type="compositionally biased region" description="Low complexity" evidence="8">
    <location>
        <begin position="894"/>
        <end position="913"/>
    </location>
</feature>
<comment type="subcellular location">
    <subcellularLocation>
        <location evidence="1">Endoplasmic reticulum lumen</location>
    </subcellularLocation>
</comment>
<keyword evidence="10" id="KW-1185">Reference proteome</keyword>
<comment type="similarity">
    <text evidence="7">Belongs to the heat shock protein 70 (TC 1.A.33) family. HSP110/SSE subfamily.</text>
</comment>
<dbReference type="OrthoDB" id="10262720at2759"/>
<dbReference type="InterPro" id="IPR043129">
    <property type="entry name" value="ATPase_NBD"/>
</dbReference>
<evidence type="ECO:0008006" key="11">
    <source>
        <dbReference type="Google" id="ProtNLM"/>
    </source>
</evidence>
<accession>A0A388K6E9</accession>
<dbReference type="Gene3D" id="3.30.30.30">
    <property type="match status" value="1"/>
</dbReference>
<dbReference type="PANTHER" id="PTHR45639:SF3">
    <property type="entry name" value="HYPOXIA UP-REGULATED PROTEIN 1"/>
    <property type="match status" value="1"/>
</dbReference>
<gene>
    <name evidence="9" type="ORF">CBR_g51500</name>
</gene>
<evidence type="ECO:0000256" key="8">
    <source>
        <dbReference type="SAM" id="MobiDB-lite"/>
    </source>
</evidence>
<evidence type="ECO:0000256" key="3">
    <source>
        <dbReference type="ARBA" id="ARBA00022741"/>
    </source>
</evidence>
<dbReference type="PROSITE" id="PS01036">
    <property type="entry name" value="HSP70_3"/>
    <property type="match status" value="1"/>
</dbReference>
<dbReference type="GO" id="GO:0005788">
    <property type="term" value="C:endoplasmic reticulum lumen"/>
    <property type="evidence" value="ECO:0007669"/>
    <property type="project" value="UniProtKB-SubCell"/>
</dbReference>
<keyword evidence="6" id="KW-0143">Chaperone</keyword>
<reference evidence="9 10" key="1">
    <citation type="journal article" date="2018" name="Cell">
        <title>The Chara Genome: Secondary Complexity and Implications for Plant Terrestrialization.</title>
        <authorList>
            <person name="Nishiyama T."/>
            <person name="Sakayama H."/>
            <person name="Vries J.D."/>
            <person name="Buschmann H."/>
            <person name="Saint-Marcoux D."/>
            <person name="Ullrich K.K."/>
            <person name="Haas F.B."/>
            <person name="Vanderstraeten L."/>
            <person name="Becker D."/>
            <person name="Lang D."/>
            <person name="Vosolsobe S."/>
            <person name="Rombauts S."/>
            <person name="Wilhelmsson P.K.I."/>
            <person name="Janitza P."/>
            <person name="Kern R."/>
            <person name="Heyl A."/>
            <person name="Rumpler F."/>
            <person name="Villalobos L.I.A.C."/>
            <person name="Clay J.M."/>
            <person name="Skokan R."/>
            <person name="Toyoda A."/>
            <person name="Suzuki Y."/>
            <person name="Kagoshima H."/>
            <person name="Schijlen E."/>
            <person name="Tajeshwar N."/>
            <person name="Catarino B."/>
            <person name="Hetherington A.J."/>
            <person name="Saltykova A."/>
            <person name="Bonnot C."/>
            <person name="Breuninger H."/>
            <person name="Symeonidi A."/>
            <person name="Radhakrishnan G.V."/>
            <person name="Van Nieuwerburgh F."/>
            <person name="Deforce D."/>
            <person name="Chang C."/>
            <person name="Karol K.G."/>
            <person name="Hedrich R."/>
            <person name="Ulvskov P."/>
            <person name="Glockner G."/>
            <person name="Delwiche C.F."/>
            <person name="Petrasek J."/>
            <person name="Van de Peer Y."/>
            <person name="Friml J."/>
            <person name="Beilby M."/>
            <person name="Dolan L."/>
            <person name="Kohara Y."/>
            <person name="Sugano S."/>
            <person name="Fujiyama A."/>
            <person name="Delaux P.-M."/>
            <person name="Quint M."/>
            <person name="TheiBen G."/>
            <person name="Hagemann M."/>
            <person name="Harholt J."/>
            <person name="Dunand C."/>
            <person name="Zachgo S."/>
            <person name="Langdale J."/>
            <person name="Maumus F."/>
            <person name="Straeten D.V.D."/>
            <person name="Gould S.B."/>
            <person name="Rensing S.A."/>
        </authorList>
    </citation>
    <scope>NUCLEOTIDE SEQUENCE [LARGE SCALE GENOMIC DNA]</scope>
    <source>
        <strain evidence="9 10">S276</strain>
    </source>
</reference>
<dbReference type="InterPro" id="IPR029047">
    <property type="entry name" value="HSP70_peptide-bd_sf"/>
</dbReference>
<keyword evidence="5" id="KW-0067">ATP-binding</keyword>
<comment type="caution">
    <text evidence="9">The sequence shown here is derived from an EMBL/GenBank/DDBJ whole genome shotgun (WGS) entry which is preliminary data.</text>
</comment>
<dbReference type="Gramene" id="GBG65617">
    <property type="protein sequence ID" value="GBG65617"/>
    <property type="gene ID" value="CBR_g51500"/>
</dbReference>
<dbReference type="OMA" id="SRTPMIQ"/>
<dbReference type="AlphaFoldDB" id="A0A388K6E9"/>
<dbReference type="GO" id="GO:0005524">
    <property type="term" value="F:ATP binding"/>
    <property type="evidence" value="ECO:0007669"/>
    <property type="project" value="UniProtKB-KW"/>
</dbReference>
<evidence type="ECO:0000313" key="10">
    <source>
        <dbReference type="Proteomes" id="UP000265515"/>
    </source>
</evidence>
<evidence type="ECO:0000256" key="7">
    <source>
        <dbReference type="ARBA" id="ARBA00061090"/>
    </source>
</evidence>
<dbReference type="FunFam" id="1.20.1270.10:FF:000002">
    <property type="entry name" value="Heat shock 70 kDa protein 4"/>
    <property type="match status" value="1"/>
</dbReference>
<evidence type="ECO:0000256" key="1">
    <source>
        <dbReference type="ARBA" id="ARBA00004319"/>
    </source>
</evidence>
<keyword evidence="4" id="KW-0256">Endoplasmic reticulum</keyword>
<dbReference type="Gene3D" id="3.90.640.10">
    <property type="entry name" value="Actin, Chain A, domain 4"/>
    <property type="match status" value="1"/>
</dbReference>
<dbReference type="Proteomes" id="UP000265515">
    <property type="component" value="Unassembled WGS sequence"/>
</dbReference>
<dbReference type="SUPFAM" id="SSF53067">
    <property type="entry name" value="Actin-like ATPase domain"/>
    <property type="match status" value="2"/>
</dbReference>
<keyword evidence="3" id="KW-0547">Nucleotide-binding</keyword>
<dbReference type="STRING" id="69332.A0A388K6E9"/>
<evidence type="ECO:0000256" key="6">
    <source>
        <dbReference type="ARBA" id="ARBA00023186"/>
    </source>
</evidence>
<organism evidence="9 10">
    <name type="scientific">Chara braunii</name>
    <name type="common">Braun's stonewort</name>
    <dbReference type="NCBI Taxonomy" id="69332"/>
    <lineage>
        <taxon>Eukaryota</taxon>
        <taxon>Viridiplantae</taxon>
        <taxon>Streptophyta</taxon>
        <taxon>Charophyceae</taxon>
        <taxon>Charales</taxon>
        <taxon>Characeae</taxon>
        <taxon>Chara</taxon>
    </lineage>
</organism>
<evidence type="ECO:0000256" key="2">
    <source>
        <dbReference type="ARBA" id="ARBA00022729"/>
    </source>
</evidence>
<dbReference type="Gene3D" id="3.30.420.40">
    <property type="match status" value="2"/>
</dbReference>
<feature type="region of interest" description="Disordered" evidence="8">
    <location>
        <begin position="871"/>
        <end position="943"/>
    </location>
</feature>
<evidence type="ECO:0000256" key="4">
    <source>
        <dbReference type="ARBA" id="ARBA00022824"/>
    </source>
</evidence>
<dbReference type="Gene3D" id="2.60.34.10">
    <property type="entry name" value="Substrate Binding Domain Of DNAk, Chain A, domain 1"/>
    <property type="match status" value="1"/>
</dbReference>
<feature type="compositionally biased region" description="Polar residues" evidence="8">
    <location>
        <begin position="925"/>
        <end position="937"/>
    </location>
</feature>
<sequence>MTWLRRGGVREARSWQPQLQLICLTLLIWSGGGLISLRGGLGGGVSAAVLGVDYGSEWLKVAVVNPKPGQSPISIVINEMSKRKSPALVAFSSGDRLLGEEAAGLIARYPDRVYARLRDVAGKPVTAAKELFKAGYLPYNLEEEGQGSARVRIRTHDAKASYSAEELVAMVLSYARALGEAHVKSTVKDVVVTVPPFFGQSQRQAILDAGHVAGIKIMALIGEHAAVALQYGIDKDFANGSRDVLFYDMGANSVHAAIVHYSAYTVKEKGKDSTYNQFHVKGLRWDANLGGQTMEGRLVEHFADEFNKKVGGGVDVRTSPKAMAKLKKEVKRTKEILSANTEASVFMEALHNDIDFRTSITREKFEGLCADLWERALVPARQVLKDANLSAQDLHAVEVIGGATRVPKLQAVLSEFLDGRPLDKHLDADEAMALGAALQAANLSDGFKLNRKLGMVDGTPYGTIFTVEDLDGNPESMTQQTLIHRLKKLPYKVIRSLKSQTKDFKLVAKYDPSEELPPGIPDENILSFEVTGLADVMSKYGENASSPIKTNIHFTLSRSGVLSLDKVEAVVEVQEWIEVPVKNVTENGATAANETEASSKSTYAESGEGGQASSETTEGGSEGEAGTTDEGSAPVAAEAPIVADGQPAEEKKVEMKRKLRKRIFRIPLKIVDVAAGYARPMSEREVSDALRRMEVLQLKDEERKRTAEAKNSLESYIYDTKDKLDSLEGMTTVTTEEQREQFRAELSEAEDWLYLDGENAPAADFKRRLSALKKTGDLIFGRLTELSLRPTAVDHGRSMASESRQVVESWSESKPWINETDKQPLLMEIKAYEDWLNEKVEEQNRTPLHLDPVFSSADVVQKIYAIREKVNRVGRTPKPRPKPAPKVESKTVESEGSSEGGASEDSGEASEGGQPEPAGEDIPRTSANESQENAQRTGSHDEL</sequence>
<evidence type="ECO:0000256" key="5">
    <source>
        <dbReference type="ARBA" id="ARBA00022840"/>
    </source>
</evidence>
<feature type="region of interest" description="Disordered" evidence="8">
    <location>
        <begin position="588"/>
        <end position="652"/>
    </location>
</feature>
<feature type="compositionally biased region" description="Low complexity" evidence="8">
    <location>
        <begin position="588"/>
        <end position="633"/>
    </location>
</feature>
<proteinExistence type="inferred from homology"/>
<evidence type="ECO:0000313" key="9">
    <source>
        <dbReference type="EMBL" id="GBG65617.1"/>
    </source>
</evidence>
<dbReference type="Pfam" id="PF00012">
    <property type="entry name" value="HSP70"/>
    <property type="match status" value="1"/>
</dbReference>
<dbReference type="FunFam" id="3.90.640.10:FF:000004">
    <property type="entry name" value="Heat shock 70 kDa protein 4"/>
    <property type="match status" value="1"/>
</dbReference>
<dbReference type="PRINTS" id="PR00301">
    <property type="entry name" value="HEATSHOCK70"/>
</dbReference>
<dbReference type="InterPro" id="IPR013126">
    <property type="entry name" value="Hsp_70_fam"/>
</dbReference>
<dbReference type="CDD" id="cd10230">
    <property type="entry name" value="ASKHA_NBD_HSP70_HYOU1"/>
    <property type="match status" value="1"/>
</dbReference>
<dbReference type="InterPro" id="IPR018181">
    <property type="entry name" value="Heat_shock_70_CS"/>
</dbReference>
<dbReference type="InterPro" id="IPR029048">
    <property type="entry name" value="HSP70_C_sf"/>
</dbReference>
<name>A0A388K6E9_CHABU</name>
<dbReference type="EMBL" id="BFEA01000063">
    <property type="protein sequence ID" value="GBG65617.1"/>
    <property type="molecule type" value="Genomic_DNA"/>
</dbReference>
<keyword evidence="2" id="KW-0732">Signal</keyword>
<dbReference type="GO" id="GO:0034663">
    <property type="term" value="C:endoplasmic reticulum chaperone complex"/>
    <property type="evidence" value="ECO:0007669"/>
    <property type="project" value="TreeGrafter"/>
</dbReference>
<dbReference type="PANTHER" id="PTHR45639">
    <property type="entry name" value="HSC70CB, ISOFORM G-RELATED"/>
    <property type="match status" value="1"/>
</dbReference>
<dbReference type="GO" id="GO:0030968">
    <property type="term" value="P:endoplasmic reticulum unfolded protein response"/>
    <property type="evidence" value="ECO:0007669"/>
    <property type="project" value="TreeGrafter"/>
</dbReference>